<feature type="compositionally biased region" description="Polar residues" evidence="12">
    <location>
        <begin position="335"/>
        <end position="344"/>
    </location>
</feature>
<name>A0A8J2KM34_9HEXA</name>
<evidence type="ECO:0000256" key="6">
    <source>
        <dbReference type="ARBA" id="ARBA00022833"/>
    </source>
</evidence>
<dbReference type="Pfam" id="PF12874">
    <property type="entry name" value="zf-met"/>
    <property type="match status" value="1"/>
</dbReference>
<dbReference type="PROSITE" id="PS50157">
    <property type="entry name" value="ZINC_FINGER_C2H2_2"/>
    <property type="match status" value="8"/>
</dbReference>
<keyword evidence="10" id="KW-0539">Nucleus</keyword>
<keyword evidence="7" id="KW-0805">Transcription regulation</keyword>
<feature type="domain" description="C2H2-type" evidence="13">
    <location>
        <begin position="134"/>
        <end position="161"/>
    </location>
</feature>
<feature type="region of interest" description="Disordered" evidence="12">
    <location>
        <begin position="45"/>
        <end position="69"/>
    </location>
</feature>
<dbReference type="PANTHER" id="PTHR16515:SF66">
    <property type="entry name" value="C2H2-TYPE DOMAIN-CONTAINING PROTEIN"/>
    <property type="match status" value="1"/>
</dbReference>
<feature type="compositionally biased region" description="Low complexity" evidence="12">
    <location>
        <begin position="709"/>
        <end position="721"/>
    </location>
</feature>
<dbReference type="GO" id="GO:0003677">
    <property type="term" value="F:DNA binding"/>
    <property type="evidence" value="ECO:0007669"/>
    <property type="project" value="UniProtKB-KW"/>
</dbReference>
<dbReference type="PANTHER" id="PTHR16515">
    <property type="entry name" value="PR DOMAIN ZINC FINGER PROTEIN"/>
    <property type="match status" value="1"/>
</dbReference>
<evidence type="ECO:0000256" key="4">
    <source>
        <dbReference type="ARBA" id="ARBA00022737"/>
    </source>
</evidence>
<feature type="compositionally biased region" description="Low complexity" evidence="12">
    <location>
        <begin position="366"/>
        <end position="384"/>
    </location>
</feature>
<reference evidence="14" key="1">
    <citation type="submission" date="2021-06" db="EMBL/GenBank/DDBJ databases">
        <authorList>
            <person name="Hodson N. C."/>
            <person name="Mongue J. A."/>
            <person name="Jaron S. K."/>
        </authorList>
    </citation>
    <scope>NUCLEOTIDE SEQUENCE</scope>
</reference>
<evidence type="ECO:0000313" key="14">
    <source>
        <dbReference type="EMBL" id="CAG7815552.1"/>
    </source>
</evidence>
<feature type="compositionally biased region" description="Polar residues" evidence="12">
    <location>
        <begin position="653"/>
        <end position="669"/>
    </location>
</feature>
<evidence type="ECO:0000256" key="9">
    <source>
        <dbReference type="ARBA" id="ARBA00023163"/>
    </source>
</evidence>
<feature type="domain" description="C2H2-type" evidence="13">
    <location>
        <begin position="190"/>
        <end position="217"/>
    </location>
</feature>
<keyword evidence="15" id="KW-1185">Reference proteome</keyword>
<dbReference type="PROSITE" id="PS00028">
    <property type="entry name" value="ZINC_FINGER_C2H2_1"/>
    <property type="match status" value="8"/>
</dbReference>
<feature type="compositionally biased region" description="Low complexity" evidence="12">
    <location>
        <begin position="680"/>
        <end position="691"/>
    </location>
</feature>
<evidence type="ECO:0000256" key="3">
    <source>
        <dbReference type="ARBA" id="ARBA00022723"/>
    </source>
</evidence>
<feature type="domain" description="C2H2-type" evidence="13">
    <location>
        <begin position="106"/>
        <end position="133"/>
    </location>
</feature>
<feature type="compositionally biased region" description="Low complexity" evidence="12">
    <location>
        <begin position="771"/>
        <end position="793"/>
    </location>
</feature>
<feature type="compositionally biased region" description="Basic and acidic residues" evidence="12">
    <location>
        <begin position="612"/>
        <end position="624"/>
    </location>
</feature>
<feature type="domain" description="C2H2-type" evidence="13">
    <location>
        <begin position="274"/>
        <end position="301"/>
    </location>
</feature>
<evidence type="ECO:0000256" key="7">
    <source>
        <dbReference type="ARBA" id="ARBA00023015"/>
    </source>
</evidence>
<feature type="region of interest" description="Disordered" evidence="12">
    <location>
        <begin position="294"/>
        <end position="408"/>
    </location>
</feature>
<evidence type="ECO:0000256" key="2">
    <source>
        <dbReference type="ARBA" id="ARBA00006991"/>
    </source>
</evidence>
<dbReference type="GO" id="GO:0006355">
    <property type="term" value="P:regulation of DNA-templated transcription"/>
    <property type="evidence" value="ECO:0007669"/>
    <property type="project" value="UniProtKB-ARBA"/>
</dbReference>
<evidence type="ECO:0000256" key="11">
    <source>
        <dbReference type="PROSITE-ProRule" id="PRU00042"/>
    </source>
</evidence>
<feature type="compositionally biased region" description="Low complexity" evidence="12">
    <location>
        <begin position="433"/>
        <end position="442"/>
    </location>
</feature>
<dbReference type="InterPro" id="IPR013087">
    <property type="entry name" value="Znf_C2H2_type"/>
</dbReference>
<feature type="domain" description="C2H2-type" evidence="13">
    <location>
        <begin position="162"/>
        <end position="189"/>
    </location>
</feature>
<evidence type="ECO:0000256" key="5">
    <source>
        <dbReference type="ARBA" id="ARBA00022771"/>
    </source>
</evidence>
<keyword evidence="9" id="KW-0804">Transcription</keyword>
<feature type="compositionally biased region" description="Low complexity" evidence="12">
    <location>
        <begin position="538"/>
        <end position="566"/>
    </location>
</feature>
<feature type="region of interest" description="Disordered" evidence="12">
    <location>
        <begin position="426"/>
        <end position="460"/>
    </location>
</feature>
<dbReference type="FunFam" id="3.30.160.60:FF:001480">
    <property type="entry name" value="Si:cabz01071911.3"/>
    <property type="match status" value="1"/>
</dbReference>
<dbReference type="OrthoDB" id="6591996at2759"/>
<dbReference type="FunFam" id="3.30.160.60:FF:000446">
    <property type="entry name" value="Zinc finger protein"/>
    <property type="match status" value="1"/>
</dbReference>
<evidence type="ECO:0000313" key="15">
    <source>
        <dbReference type="Proteomes" id="UP000708208"/>
    </source>
</evidence>
<sequence>MSNMDFMSVNFPTIFKSPDKSTAEVLSSGQKVVCTPEVSLYTYPGPEITGASNRVEDKGGGSGGGNSSTSSNGINGFQCGFCGKTFQQKNTFQNHLRSHREGEDPYQCDICSKTFAVPARLTRHYRTHTGEKPYQCEYCNKSFSVKENLSVHRRIHTKERPYKCEVCERAFEHSGKLHRHMRIHTGERPHRCTICQKTFIQSGQLVIHMRTHTGEKPYVCKVCNKGFTCSKQLKVHTRTHTGEKPYTCDICGKSFGYNHVLKLHQVAHYGEKVYKCTLCNGTFNSKKALETHIKTHASDASGSPGDSMDPGVMSPSSISQTPQHSDKENRETSDSEISSQNSPTAEAPKTPPSPHFSNHFKPNIHNNNNNNSSGTGNLSSNGSNYHSGHANGNTGPANLPYPMLPPSIQVHQAPQSRTTFLYVTSKLPPHATNGNSTSNLNNHHSHHPSDSSPRTTINSNGISLKSLSLGLTTPPKSSPIDISSRDRDKLFLHSASIRDKVLAFTEKFGYGIPNSSNGSPMNSNSGNSTGPEHSNQLSGSNSNNTSSNGSSNSSSSSSSSITYNNYNRGRFDMSRNSFEREMLPENICGFPMNPNMKSQFLRNDLNSYSRSRSRDSSRSPDNSRDSFQSGGSYTPGGVLALALTCGSKAVTSASQLPSLTPMGNPNNLRTPHPMQNFMQNNSPPHSNPDSPEMCIDFSRRSVSPRNGMTSPTPSTTPRSTPGLSESAEDLSDDYHHSSPPRYSPEKRGKSSSYGPRKRSSLILEKYAQENSPSVSPPSSASSSPSSSESILSQRLRLSSVIQYAEKCT</sequence>
<keyword evidence="4" id="KW-0677">Repeat</keyword>
<evidence type="ECO:0000256" key="1">
    <source>
        <dbReference type="ARBA" id="ARBA00004123"/>
    </source>
</evidence>
<dbReference type="FunFam" id="3.30.160.60:FF:000634">
    <property type="entry name" value="Zinc finger X-chromosomal protein"/>
    <property type="match status" value="2"/>
</dbReference>
<dbReference type="GO" id="GO:0005634">
    <property type="term" value="C:nucleus"/>
    <property type="evidence" value="ECO:0007669"/>
    <property type="project" value="UniProtKB-SubCell"/>
</dbReference>
<evidence type="ECO:0000256" key="8">
    <source>
        <dbReference type="ARBA" id="ARBA00023125"/>
    </source>
</evidence>
<evidence type="ECO:0000256" key="12">
    <source>
        <dbReference type="SAM" id="MobiDB-lite"/>
    </source>
</evidence>
<comment type="subcellular location">
    <subcellularLocation>
        <location evidence="1">Nucleus</location>
    </subcellularLocation>
</comment>
<dbReference type="FunFam" id="3.30.160.60:FF:000618">
    <property type="entry name" value="zinc finger protein 341 isoform X1"/>
    <property type="match status" value="1"/>
</dbReference>
<protein>
    <recommendedName>
        <fullName evidence="13">C2H2-type domain-containing protein</fullName>
    </recommendedName>
</protein>
<comment type="similarity">
    <text evidence="2">Belongs to the krueppel C2H2-type zinc-finger protein family.</text>
</comment>
<keyword evidence="6" id="KW-0862">Zinc</keyword>
<gene>
    <name evidence="14" type="ORF">AFUS01_LOCUS26224</name>
</gene>
<evidence type="ECO:0000256" key="10">
    <source>
        <dbReference type="ARBA" id="ARBA00023242"/>
    </source>
</evidence>
<feature type="domain" description="C2H2-type" evidence="13">
    <location>
        <begin position="246"/>
        <end position="273"/>
    </location>
</feature>
<feature type="region of interest" description="Disordered" evidence="12">
    <location>
        <begin position="511"/>
        <end position="566"/>
    </location>
</feature>
<dbReference type="Pfam" id="PF00096">
    <property type="entry name" value="zf-C2H2"/>
    <property type="match status" value="6"/>
</dbReference>
<dbReference type="SMART" id="SM00355">
    <property type="entry name" value="ZnF_C2H2"/>
    <property type="match status" value="8"/>
</dbReference>
<feature type="region of interest" description="Disordered" evidence="12">
    <location>
        <begin position="653"/>
        <end position="793"/>
    </location>
</feature>
<feature type="domain" description="C2H2-type" evidence="13">
    <location>
        <begin position="77"/>
        <end position="105"/>
    </location>
</feature>
<keyword evidence="5 11" id="KW-0863">Zinc-finger</keyword>
<dbReference type="AlphaFoldDB" id="A0A8J2KM34"/>
<feature type="compositionally biased region" description="Basic and acidic residues" evidence="12">
    <location>
        <begin position="324"/>
        <end position="333"/>
    </location>
</feature>
<proteinExistence type="inferred from homology"/>
<dbReference type="Pfam" id="PF13894">
    <property type="entry name" value="zf-C2H2_4"/>
    <property type="match status" value="1"/>
</dbReference>
<organism evidence="14 15">
    <name type="scientific">Allacma fusca</name>
    <dbReference type="NCBI Taxonomy" id="39272"/>
    <lineage>
        <taxon>Eukaryota</taxon>
        <taxon>Metazoa</taxon>
        <taxon>Ecdysozoa</taxon>
        <taxon>Arthropoda</taxon>
        <taxon>Hexapoda</taxon>
        <taxon>Collembola</taxon>
        <taxon>Symphypleona</taxon>
        <taxon>Sminthuridae</taxon>
        <taxon>Allacma</taxon>
    </lineage>
</organism>
<accession>A0A8J2KM34</accession>
<feature type="domain" description="C2H2-type" evidence="13">
    <location>
        <begin position="218"/>
        <end position="245"/>
    </location>
</feature>
<keyword evidence="3" id="KW-0479">Metal-binding</keyword>
<feature type="region of interest" description="Disordered" evidence="12">
    <location>
        <begin position="606"/>
        <end position="633"/>
    </location>
</feature>
<dbReference type="Proteomes" id="UP000708208">
    <property type="component" value="Unassembled WGS sequence"/>
</dbReference>
<feature type="compositionally biased region" description="Polar residues" evidence="12">
    <location>
        <begin position="314"/>
        <end position="323"/>
    </location>
</feature>
<dbReference type="InterPro" id="IPR050331">
    <property type="entry name" value="Zinc_finger"/>
</dbReference>
<dbReference type="GO" id="GO:0008270">
    <property type="term" value="F:zinc ion binding"/>
    <property type="evidence" value="ECO:0007669"/>
    <property type="project" value="UniProtKB-KW"/>
</dbReference>
<dbReference type="FunFam" id="3.30.160.60:FF:000478">
    <property type="entry name" value="Zinc finger protein 133"/>
    <property type="match status" value="1"/>
</dbReference>
<comment type="caution">
    <text evidence="14">The sequence shown here is derived from an EMBL/GenBank/DDBJ whole genome shotgun (WGS) entry which is preliminary data.</text>
</comment>
<keyword evidence="8" id="KW-0238">DNA-binding</keyword>
<dbReference type="EMBL" id="CAJVCH010346841">
    <property type="protein sequence ID" value="CAG7815552.1"/>
    <property type="molecule type" value="Genomic_DNA"/>
</dbReference>
<feature type="compositionally biased region" description="Low complexity" evidence="12">
    <location>
        <begin position="513"/>
        <end position="531"/>
    </location>
</feature>
<evidence type="ECO:0000259" key="13">
    <source>
        <dbReference type="PROSITE" id="PS50157"/>
    </source>
</evidence>